<dbReference type="AlphaFoldDB" id="A0A0A8ZYE7"/>
<name>A0A0A8ZYE7_ARUDO</name>
<reference evidence="2" key="2">
    <citation type="journal article" date="2015" name="Data Brief">
        <title>Shoot transcriptome of the giant reed, Arundo donax.</title>
        <authorList>
            <person name="Barrero R.A."/>
            <person name="Guerrero F.D."/>
            <person name="Moolhuijzen P."/>
            <person name="Goolsby J.A."/>
            <person name="Tidwell J."/>
            <person name="Bellgard S.E."/>
            <person name="Bellgard M.I."/>
        </authorList>
    </citation>
    <scope>NUCLEOTIDE SEQUENCE</scope>
    <source>
        <tissue evidence="2">Shoot tissue taken approximately 20 cm above the soil surface</tissue>
    </source>
</reference>
<sequence length="29" mass="3033">MSPFDSTRYETAGPCEGHVSGSATPIFST</sequence>
<evidence type="ECO:0000313" key="2">
    <source>
        <dbReference type="EMBL" id="JAD44404.1"/>
    </source>
</evidence>
<proteinExistence type="predicted"/>
<feature type="region of interest" description="Disordered" evidence="1">
    <location>
        <begin position="1"/>
        <end position="29"/>
    </location>
</feature>
<protein>
    <submittedName>
        <fullName evidence="2">Uncharacterized protein</fullName>
    </submittedName>
</protein>
<dbReference type="EMBL" id="GBRH01253491">
    <property type="protein sequence ID" value="JAD44404.1"/>
    <property type="molecule type" value="Transcribed_RNA"/>
</dbReference>
<evidence type="ECO:0000256" key="1">
    <source>
        <dbReference type="SAM" id="MobiDB-lite"/>
    </source>
</evidence>
<accession>A0A0A8ZYE7</accession>
<organism evidence="2">
    <name type="scientific">Arundo donax</name>
    <name type="common">Giant reed</name>
    <name type="synonym">Donax arundinaceus</name>
    <dbReference type="NCBI Taxonomy" id="35708"/>
    <lineage>
        <taxon>Eukaryota</taxon>
        <taxon>Viridiplantae</taxon>
        <taxon>Streptophyta</taxon>
        <taxon>Embryophyta</taxon>
        <taxon>Tracheophyta</taxon>
        <taxon>Spermatophyta</taxon>
        <taxon>Magnoliopsida</taxon>
        <taxon>Liliopsida</taxon>
        <taxon>Poales</taxon>
        <taxon>Poaceae</taxon>
        <taxon>PACMAD clade</taxon>
        <taxon>Arundinoideae</taxon>
        <taxon>Arundineae</taxon>
        <taxon>Arundo</taxon>
    </lineage>
</organism>
<reference evidence="2" key="1">
    <citation type="submission" date="2014-09" db="EMBL/GenBank/DDBJ databases">
        <authorList>
            <person name="Magalhaes I.L.F."/>
            <person name="Oliveira U."/>
            <person name="Santos F.R."/>
            <person name="Vidigal T.H.D.A."/>
            <person name="Brescovit A.D."/>
            <person name="Santos A.J."/>
        </authorList>
    </citation>
    <scope>NUCLEOTIDE SEQUENCE</scope>
    <source>
        <tissue evidence="2">Shoot tissue taken approximately 20 cm above the soil surface</tissue>
    </source>
</reference>